<feature type="region of interest" description="Disordered" evidence="2">
    <location>
        <begin position="55"/>
        <end position="137"/>
    </location>
</feature>
<dbReference type="Proteomes" id="UP000807353">
    <property type="component" value="Unassembled WGS sequence"/>
</dbReference>
<dbReference type="PROSITE" id="PS50245">
    <property type="entry name" value="CAP_GLY_2"/>
    <property type="match status" value="1"/>
</dbReference>
<feature type="compositionally biased region" description="Low complexity" evidence="2">
    <location>
        <begin position="448"/>
        <end position="465"/>
    </location>
</feature>
<feature type="compositionally biased region" description="Low complexity" evidence="2">
    <location>
        <begin position="397"/>
        <end position="406"/>
    </location>
</feature>
<name>A0A9P5XVD3_9AGAR</name>
<dbReference type="InterPro" id="IPR000938">
    <property type="entry name" value="CAP-Gly_domain"/>
</dbReference>
<gene>
    <name evidence="4" type="ORF">BDZ94DRAFT_1292002</name>
</gene>
<dbReference type="SUPFAM" id="SSF74924">
    <property type="entry name" value="Cap-Gly domain"/>
    <property type="match status" value="1"/>
</dbReference>
<feature type="region of interest" description="Disordered" evidence="2">
    <location>
        <begin position="328"/>
        <end position="440"/>
    </location>
</feature>
<dbReference type="EMBL" id="MU150340">
    <property type="protein sequence ID" value="KAF9458432.1"/>
    <property type="molecule type" value="Genomic_DNA"/>
</dbReference>
<dbReference type="OrthoDB" id="2130750at2759"/>
<evidence type="ECO:0000256" key="2">
    <source>
        <dbReference type="SAM" id="MobiDB-lite"/>
    </source>
</evidence>
<feature type="compositionally biased region" description="Low complexity" evidence="2">
    <location>
        <begin position="96"/>
        <end position="108"/>
    </location>
</feature>
<reference evidence="4" key="1">
    <citation type="submission" date="2020-11" db="EMBL/GenBank/DDBJ databases">
        <authorList>
            <consortium name="DOE Joint Genome Institute"/>
            <person name="Ahrendt S."/>
            <person name="Riley R."/>
            <person name="Andreopoulos W."/>
            <person name="Labutti K."/>
            <person name="Pangilinan J."/>
            <person name="Ruiz-Duenas F.J."/>
            <person name="Barrasa J.M."/>
            <person name="Sanchez-Garcia M."/>
            <person name="Camarero S."/>
            <person name="Miyauchi S."/>
            <person name="Serrano A."/>
            <person name="Linde D."/>
            <person name="Babiker R."/>
            <person name="Drula E."/>
            <person name="Ayuso-Fernandez I."/>
            <person name="Pacheco R."/>
            <person name="Padilla G."/>
            <person name="Ferreira P."/>
            <person name="Barriuso J."/>
            <person name="Kellner H."/>
            <person name="Castanera R."/>
            <person name="Alfaro M."/>
            <person name="Ramirez L."/>
            <person name="Pisabarro A.G."/>
            <person name="Kuo A."/>
            <person name="Tritt A."/>
            <person name="Lipzen A."/>
            <person name="He G."/>
            <person name="Yan M."/>
            <person name="Ng V."/>
            <person name="Cullen D."/>
            <person name="Martin F."/>
            <person name="Rosso M.-N."/>
            <person name="Henrissat B."/>
            <person name="Hibbett D."/>
            <person name="Martinez A.T."/>
            <person name="Grigoriev I.V."/>
        </authorList>
    </citation>
    <scope>NUCLEOTIDE SEQUENCE</scope>
    <source>
        <strain evidence="4">CBS 247.69</strain>
    </source>
</reference>
<feature type="coiled-coil region" evidence="1">
    <location>
        <begin position="698"/>
        <end position="850"/>
    </location>
</feature>
<evidence type="ECO:0000313" key="5">
    <source>
        <dbReference type="Proteomes" id="UP000807353"/>
    </source>
</evidence>
<sequence>MSTPGKPRQSGIPGPGKPSSIPTPGRSRSSSSVHQQYAAPVDVEYMSRAFADAIKANDPAQHRPGQTNINTTTSLSPQYISTYPQSGRRSVVERPSSVASTSSLTSSTYRERAKTPTPARPPSRPPSRHSDVFGKSPIKNFEVGDNVRIESLGYEGTLRYIGEIEGKLGLWAGVELSRGFSGKGKNNGTVNGRQYFTCPENCGVFVATIKLSPPTVGVGTTQRPASVASMRGGRITPGMSGRITPSTPFTIYTPRVAAPTGRVTPSTSGRPISSLSSGRTTPGTSAAARSKRSLANLTKPSLANLSNKITEGSRASKYVSMTAKELNSLNNVDHSPPPLEPESPIRSNSLPGLSSKVIPSPSRAPGSPFLTPKPGKIPGIGVGVSSLTPSKGRVATPRARIPSAIAMPPPASPMSSRSVSMNEYPPREDTPDSPLAPKAEVSHGLGISAPTVSSVRSSSSASDKSTVLDEAVHLDLLQSRIQALEYDNERLRVFNLAPPSIPDEAVQLKNIGLERDEAVARVSSMEALLAAAQRNLEEQKTQITSLETERQHLAVQLETEQLNHHNNLQVVQLELDGTSSLIATLKSQIHEQEFIIQQNEAKTVSKDSEIARLESELQNSSTELQTEKIELGTQIDELRTAGQETIALYEERLSNADSQRYDLECRIAALEAGAHTIQNPSSPPPKYSGVSSATLIDNESLREQVLHLQRKISSMEDTMEDIHSTTEREETALRERMKRLKEKEDGMKKELNEGRKEVERVLKSEATARTRVEEIEEALRESTVALENARAEVEVLRVELSDLDSLIANTDGGDLPSRVSDIVQKASADRSRYEAEIKTLQELLQEYRSQQLTTANAISESPSPLLTDNTILELETKNAFLLKTILDHEIKQKSLTETLDEFTLELDTLKKKNNRDILINSVSEPLRPPHQSPSKHDPLSAREEITGLKHIVQELQKENLVLAQRIKILESENELLLTENQQLRQEVQILEENMDQSIVYEEYSNVDGSRTPGLPDIQDVKRTLKDQKARFEMEQEQLRKRLAEIEMKSARTIHDLNKEIGELEALVESKIYREDELEQELERMKDKLQRHKKSSKNSGDALESHGKNNGLTNTTKSNTPREEVCEICERLGHDIFNCDLLKGDTKQTHESVRVASDLFCEDCESYGHVAADCPHSLDVF</sequence>
<comment type="caution">
    <text evidence="4">The sequence shown here is derived from an EMBL/GenBank/DDBJ whole genome shotgun (WGS) entry which is preliminary data.</text>
</comment>
<feature type="domain" description="CAP-Gly" evidence="3">
    <location>
        <begin position="162"/>
        <end position="207"/>
    </location>
</feature>
<protein>
    <recommendedName>
        <fullName evidence="3">CAP-Gly domain-containing protein</fullName>
    </recommendedName>
</protein>
<keyword evidence="1" id="KW-0175">Coiled coil</keyword>
<evidence type="ECO:0000259" key="3">
    <source>
        <dbReference type="PROSITE" id="PS50245"/>
    </source>
</evidence>
<organism evidence="4 5">
    <name type="scientific">Collybia nuda</name>
    <dbReference type="NCBI Taxonomy" id="64659"/>
    <lineage>
        <taxon>Eukaryota</taxon>
        <taxon>Fungi</taxon>
        <taxon>Dikarya</taxon>
        <taxon>Basidiomycota</taxon>
        <taxon>Agaricomycotina</taxon>
        <taxon>Agaricomycetes</taxon>
        <taxon>Agaricomycetidae</taxon>
        <taxon>Agaricales</taxon>
        <taxon>Tricholomatineae</taxon>
        <taxon>Clitocybaceae</taxon>
        <taxon>Collybia</taxon>
    </lineage>
</organism>
<feature type="compositionally biased region" description="Polar residues" evidence="2">
    <location>
        <begin position="263"/>
        <end position="284"/>
    </location>
</feature>
<feature type="region of interest" description="Disordered" evidence="2">
    <location>
        <begin position="1086"/>
        <end position="1119"/>
    </location>
</feature>
<evidence type="ECO:0000256" key="1">
    <source>
        <dbReference type="SAM" id="Coils"/>
    </source>
</evidence>
<dbReference type="SMART" id="SM01052">
    <property type="entry name" value="CAP_GLY"/>
    <property type="match status" value="1"/>
</dbReference>
<feature type="coiled-coil region" evidence="1">
    <location>
        <begin position="515"/>
        <end position="556"/>
    </location>
</feature>
<feature type="compositionally biased region" description="Polar residues" evidence="2">
    <location>
        <begin position="1107"/>
        <end position="1118"/>
    </location>
</feature>
<proteinExistence type="predicted"/>
<dbReference type="Pfam" id="PF01302">
    <property type="entry name" value="CAP_GLY"/>
    <property type="match status" value="1"/>
</dbReference>
<feature type="compositionally biased region" description="Polar residues" evidence="2">
    <location>
        <begin position="64"/>
        <end position="88"/>
    </location>
</feature>
<keyword evidence="5" id="KW-1185">Reference proteome</keyword>
<dbReference type="InterPro" id="IPR036859">
    <property type="entry name" value="CAP-Gly_dom_sf"/>
</dbReference>
<feature type="region of interest" description="Disordered" evidence="2">
    <location>
        <begin position="215"/>
        <end position="299"/>
    </location>
</feature>
<dbReference type="Gene3D" id="4.10.60.10">
    <property type="entry name" value="Zinc finger, CCHC-type"/>
    <property type="match status" value="1"/>
</dbReference>
<feature type="region of interest" description="Disordered" evidence="2">
    <location>
        <begin position="1"/>
        <end position="39"/>
    </location>
</feature>
<accession>A0A9P5XVD3</accession>
<dbReference type="PROSITE" id="PS00845">
    <property type="entry name" value="CAP_GLY_1"/>
    <property type="match status" value="1"/>
</dbReference>
<feature type="coiled-coil region" evidence="1">
    <location>
        <begin position="952"/>
        <end position="993"/>
    </location>
</feature>
<dbReference type="Gene3D" id="2.30.30.190">
    <property type="entry name" value="CAP Gly-rich-like domain"/>
    <property type="match status" value="1"/>
</dbReference>
<feature type="compositionally biased region" description="Polar residues" evidence="2">
    <location>
        <begin position="26"/>
        <end position="35"/>
    </location>
</feature>
<feature type="region of interest" description="Disordered" evidence="2">
    <location>
        <begin position="446"/>
        <end position="465"/>
    </location>
</feature>
<dbReference type="AlphaFoldDB" id="A0A9P5XVD3"/>
<evidence type="ECO:0000313" key="4">
    <source>
        <dbReference type="EMBL" id="KAF9458432.1"/>
    </source>
</evidence>
<feature type="compositionally biased region" description="Low complexity" evidence="2">
    <location>
        <begin position="373"/>
        <end position="386"/>
    </location>
</feature>